<dbReference type="InterPro" id="IPR029066">
    <property type="entry name" value="PLP-binding_barrel"/>
</dbReference>
<evidence type="ECO:0000313" key="5">
    <source>
        <dbReference type="EMBL" id="QCK13624.1"/>
    </source>
</evidence>
<keyword evidence="3" id="KW-0413">Isomerase</keyword>
<dbReference type="CDD" id="cd06815">
    <property type="entry name" value="PLPDE_III_AR_like_1"/>
    <property type="match status" value="1"/>
</dbReference>
<dbReference type="GO" id="GO:0008784">
    <property type="term" value="F:alanine racemase activity"/>
    <property type="evidence" value="ECO:0007669"/>
    <property type="project" value="TreeGrafter"/>
</dbReference>
<sequence>MAYLTLNKSKLQHNYQFLNNLFRENSIDWAIVSKLLCGNEKFLQEIINLGISEICDSRISNLKKVKSLNPDVETVYIKPPAKRSISKIVKYADASFNTEYETIKWLSEEAVKQNRQHKVIIMIELGDLREGVMGEELMDFYASVFKLPNIKVTGIGSNLNCLYGVMPSTDKLVQLSLYKQLIETRFNVKIPWVTGGTSVVVPLLFKHQVPVGINHFRVGEILYFGNNLFTGELVEGMKHDVFKLYTEIIEITEKPKVPIGVLDENPSGETFKINEEDYGQSSYRAIIDIGLLDIDPDYLIPEDDDLSISGASSDMLIIDLGETDRDMKVGDLVAFNLKYMGALSILNSNYIEKKVVD</sequence>
<protein>
    <submittedName>
        <fullName evidence="5">Amino-acid racemase</fullName>
    </submittedName>
</protein>
<reference evidence="5 6" key="1">
    <citation type="submission" date="2018-04" db="EMBL/GenBank/DDBJ databases">
        <title>Complete genome uncultured novel isolate.</title>
        <authorList>
            <person name="Merlino G."/>
        </authorList>
    </citation>
    <scope>NUCLEOTIDE SEQUENCE [LARGE SCALE GENOMIC DNA]</scope>
    <source>
        <strain evidence="6">R1DC9</strain>
    </source>
</reference>
<feature type="domain" description="Alanine racemase N-terminal" evidence="4">
    <location>
        <begin position="7"/>
        <end position="226"/>
    </location>
</feature>
<dbReference type="GO" id="GO:0030170">
    <property type="term" value="F:pyridoxal phosphate binding"/>
    <property type="evidence" value="ECO:0007669"/>
    <property type="project" value="TreeGrafter"/>
</dbReference>
<dbReference type="PANTHER" id="PTHR30511:SF3">
    <property type="entry name" value="LYSINE RACEMASE"/>
    <property type="match status" value="1"/>
</dbReference>
<evidence type="ECO:0000259" key="4">
    <source>
        <dbReference type="Pfam" id="PF01168"/>
    </source>
</evidence>
<dbReference type="RefSeq" id="WP_137089221.1">
    <property type="nucleotide sequence ID" value="NZ_CP028923.1"/>
</dbReference>
<keyword evidence="6" id="KW-1185">Reference proteome</keyword>
<name>A0A4D7JY76_9BACT</name>
<comment type="cofactor">
    <cofactor evidence="1">
        <name>pyridoxal 5'-phosphate</name>
        <dbReference type="ChEBI" id="CHEBI:597326"/>
    </cofactor>
</comment>
<dbReference type="Proteomes" id="UP000298616">
    <property type="component" value="Chromosome"/>
</dbReference>
<evidence type="ECO:0000256" key="3">
    <source>
        <dbReference type="ARBA" id="ARBA00023235"/>
    </source>
</evidence>
<accession>A0A4D7JY76</accession>
<dbReference type="InterPro" id="IPR001608">
    <property type="entry name" value="Ala_racemase_N"/>
</dbReference>
<dbReference type="SUPFAM" id="SSF51419">
    <property type="entry name" value="PLP-binding barrel"/>
    <property type="match status" value="1"/>
</dbReference>
<dbReference type="AlphaFoldDB" id="A0A4D7JY76"/>
<dbReference type="GO" id="GO:0005829">
    <property type="term" value="C:cytosol"/>
    <property type="evidence" value="ECO:0007669"/>
    <property type="project" value="TreeGrafter"/>
</dbReference>
<gene>
    <name evidence="5" type="ORF">DCC35_02060</name>
</gene>
<dbReference type="EMBL" id="CP028923">
    <property type="protein sequence ID" value="QCK13624.1"/>
    <property type="molecule type" value="Genomic_DNA"/>
</dbReference>
<dbReference type="Pfam" id="PF01168">
    <property type="entry name" value="Ala_racemase_N"/>
    <property type="match status" value="1"/>
</dbReference>
<evidence type="ECO:0000256" key="1">
    <source>
        <dbReference type="ARBA" id="ARBA00001933"/>
    </source>
</evidence>
<dbReference type="Gene3D" id="3.20.20.10">
    <property type="entry name" value="Alanine racemase"/>
    <property type="match status" value="1"/>
</dbReference>
<dbReference type="OrthoDB" id="504078at2"/>
<dbReference type="KEGG" id="fpf:DCC35_02060"/>
<dbReference type="InterPro" id="IPR000821">
    <property type="entry name" value="Ala_racemase"/>
</dbReference>
<dbReference type="PANTHER" id="PTHR30511">
    <property type="entry name" value="ALANINE RACEMASE"/>
    <property type="match status" value="1"/>
</dbReference>
<organism evidence="5 6">
    <name type="scientific">Mangrovivirga cuniculi</name>
    <dbReference type="NCBI Taxonomy" id="2715131"/>
    <lineage>
        <taxon>Bacteria</taxon>
        <taxon>Pseudomonadati</taxon>
        <taxon>Bacteroidota</taxon>
        <taxon>Cytophagia</taxon>
        <taxon>Cytophagales</taxon>
        <taxon>Mangrovivirgaceae</taxon>
        <taxon>Mangrovivirga</taxon>
    </lineage>
</organism>
<evidence type="ECO:0000256" key="2">
    <source>
        <dbReference type="ARBA" id="ARBA00022898"/>
    </source>
</evidence>
<proteinExistence type="predicted"/>
<keyword evidence="2" id="KW-0663">Pyridoxal phosphate</keyword>
<evidence type="ECO:0000313" key="6">
    <source>
        <dbReference type="Proteomes" id="UP000298616"/>
    </source>
</evidence>